<dbReference type="STRING" id="101091.A0A1C7MWI0"/>
<dbReference type="EMBL" id="LUGH01001413">
    <property type="protein sequence ID" value="OBZ81138.1"/>
    <property type="molecule type" value="Genomic_DNA"/>
</dbReference>
<accession>A0A1C7MWI0</accession>
<evidence type="ECO:0000313" key="1">
    <source>
        <dbReference type="EMBL" id="OBZ81138.1"/>
    </source>
</evidence>
<protein>
    <submittedName>
        <fullName evidence="1">Uncharacterized protein</fullName>
    </submittedName>
</protein>
<evidence type="ECO:0000313" key="2">
    <source>
        <dbReference type="Proteomes" id="UP000093000"/>
    </source>
</evidence>
<organism evidence="1 2">
    <name type="scientific">Choanephora cucurbitarum</name>
    <dbReference type="NCBI Taxonomy" id="101091"/>
    <lineage>
        <taxon>Eukaryota</taxon>
        <taxon>Fungi</taxon>
        <taxon>Fungi incertae sedis</taxon>
        <taxon>Mucoromycota</taxon>
        <taxon>Mucoromycotina</taxon>
        <taxon>Mucoromycetes</taxon>
        <taxon>Mucorales</taxon>
        <taxon>Mucorineae</taxon>
        <taxon>Choanephoraceae</taxon>
        <taxon>Choanephoroideae</taxon>
        <taxon>Choanephora</taxon>
    </lineage>
</organism>
<dbReference type="OrthoDB" id="2288923at2759"/>
<sequence length="176" mass="19725">MFELILYTKSARSFIECVFTNSLAQQAITEGLRLPSFDEPFATFETLSANVKILKISISGLPRQYGRVDGGAAEPKSDMFRNLSSFGRVADCGLVRGIAGTFTGRGYVVLEVESSSPRTLQHEVHWQYSYLSPRGDHKGVRASEPSDAIKVYATWAKMDFYCRYCHQHDHVIKSCT</sequence>
<proteinExistence type="predicted"/>
<reference evidence="1 2" key="1">
    <citation type="submission" date="2016-03" db="EMBL/GenBank/DDBJ databases">
        <title>Choanephora cucurbitarum.</title>
        <authorList>
            <person name="Min B."/>
            <person name="Park H."/>
            <person name="Park J.-H."/>
            <person name="Shin H.-D."/>
            <person name="Choi I.-G."/>
        </authorList>
    </citation>
    <scope>NUCLEOTIDE SEQUENCE [LARGE SCALE GENOMIC DNA]</scope>
    <source>
        <strain evidence="1 2">KUS-F28377</strain>
    </source>
</reference>
<keyword evidence="2" id="KW-1185">Reference proteome</keyword>
<dbReference type="Proteomes" id="UP000093000">
    <property type="component" value="Unassembled WGS sequence"/>
</dbReference>
<comment type="caution">
    <text evidence="1">The sequence shown here is derived from an EMBL/GenBank/DDBJ whole genome shotgun (WGS) entry which is preliminary data.</text>
</comment>
<gene>
    <name evidence="1" type="ORF">A0J61_10813</name>
</gene>
<dbReference type="AlphaFoldDB" id="A0A1C7MWI0"/>
<name>A0A1C7MWI0_9FUNG</name>
<dbReference type="InParanoid" id="A0A1C7MWI0"/>